<keyword evidence="2" id="KW-0805">Transcription regulation</keyword>
<comment type="caution">
    <text evidence="6">The sequence shown here is derived from an EMBL/GenBank/DDBJ whole genome shotgun (WGS) entry which is preliminary data.</text>
</comment>
<organism evidence="6 7">
    <name type="scientific">Paenibacillus silvestris</name>
    <dbReference type="NCBI Taxonomy" id="2606219"/>
    <lineage>
        <taxon>Bacteria</taxon>
        <taxon>Bacillati</taxon>
        <taxon>Bacillota</taxon>
        <taxon>Bacilli</taxon>
        <taxon>Bacillales</taxon>
        <taxon>Paenibacillaceae</taxon>
        <taxon>Paenibacillus</taxon>
    </lineage>
</organism>
<dbReference type="GO" id="GO:0000976">
    <property type="term" value="F:transcription cis-regulatory region binding"/>
    <property type="evidence" value="ECO:0007669"/>
    <property type="project" value="TreeGrafter"/>
</dbReference>
<feature type="domain" description="HTH lysR-type" evidence="5">
    <location>
        <begin position="9"/>
        <end position="65"/>
    </location>
</feature>
<dbReference type="InterPro" id="IPR000847">
    <property type="entry name" value="LysR_HTH_N"/>
</dbReference>
<dbReference type="SUPFAM" id="SSF46785">
    <property type="entry name" value="Winged helix' DNA-binding domain"/>
    <property type="match status" value="1"/>
</dbReference>
<dbReference type="PANTHER" id="PTHR30126">
    <property type="entry name" value="HTH-TYPE TRANSCRIPTIONAL REGULATOR"/>
    <property type="match status" value="1"/>
</dbReference>
<dbReference type="PROSITE" id="PS50931">
    <property type="entry name" value="HTH_LYSR"/>
    <property type="match status" value="1"/>
</dbReference>
<protein>
    <submittedName>
        <fullName evidence="6">LysR family transcriptional regulator</fullName>
    </submittedName>
</protein>
<accession>A0A6L8UZ05</accession>
<proteinExistence type="inferred from homology"/>
<dbReference type="InterPro" id="IPR005119">
    <property type="entry name" value="LysR_subst-bd"/>
</dbReference>
<dbReference type="PRINTS" id="PR00039">
    <property type="entry name" value="HTHLYSR"/>
</dbReference>
<dbReference type="CDD" id="cd05466">
    <property type="entry name" value="PBP2_LTTR_substrate"/>
    <property type="match status" value="1"/>
</dbReference>
<evidence type="ECO:0000313" key="6">
    <source>
        <dbReference type="EMBL" id="MZQ83285.1"/>
    </source>
</evidence>
<dbReference type="Gene3D" id="1.10.10.10">
    <property type="entry name" value="Winged helix-like DNA-binding domain superfamily/Winged helix DNA-binding domain"/>
    <property type="match status" value="1"/>
</dbReference>
<comment type="similarity">
    <text evidence="1">Belongs to the LysR transcriptional regulatory family.</text>
</comment>
<dbReference type="PANTHER" id="PTHR30126:SF100">
    <property type="entry name" value="LYSR-FAMILY TRANSCRIPTIONAL REGULATOR"/>
    <property type="match status" value="1"/>
</dbReference>
<dbReference type="InterPro" id="IPR036388">
    <property type="entry name" value="WH-like_DNA-bd_sf"/>
</dbReference>
<dbReference type="AlphaFoldDB" id="A0A6L8UZ05"/>
<evidence type="ECO:0000256" key="3">
    <source>
        <dbReference type="ARBA" id="ARBA00023125"/>
    </source>
</evidence>
<dbReference type="Pfam" id="PF03466">
    <property type="entry name" value="LysR_substrate"/>
    <property type="match status" value="1"/>
</dbReference>
<dbReference type="Proteomes" id="UP000481087">
    <property type="component" value="Unassembled WGS sequence"/>
</dbReference>
<sequence length="305" mass="35322">MILEWRIPLDIQYFITFREVSRCQSLTRAAERLGYAQSTVSIQIQTLEKHYNLKLFDRTNKFKLTESGLQLLQFADSIVNAYFDAEEHFNKEPETNPAIGAIEALSTYFLPPYYQAYHRKYMDRNLSFYPSNELDVIRKMKQNELDMGLILSPYFSDPELKTIQIREEKLVIVCQPEHPLSGERNLHISVLQNSSFILTEKDCAYRTALERILDEHDISYQIVTEMGSIECVKQCVMYGMGLALVPLIAVQEQIAKNQLSFFTLKDELLPSFYTQIILHKNKRVSSSLQEFVDILSTHPNQAVSA</sequence>
<keyword evidence="4" id="KW-0804">Transcription</keyword>
<evidence type="ECO:0000313" key="7">
    <source>
        <dbReference type="Proteomes" id="UP000481087"/>
    </source>
</evidence>
<dbReference type="Pfam" id="PF00126">
    <property type="entry name" value="HTH_1"/>
    <property type="match status" value="1"/>
</dbReference>
<dbReference type="Gene3D" id="3.40.190.290">
    <property type="match status" value="1"/>
</dbReference>
<name>A0A6L8UZ05_9BACL</name>
<evidence type="ECO:0000256" key="1">
    <source>
        <dbReference type="ARBA" id="ARBA00009437"/>
    </source>
</evidence>
<reference evidence="6 7" key="1">
    <citation type="submission" date="2019-12" db="EMBL/GenBank/DDBJ databases">
        <title>Paenibacillus sp. nov. sp. isolated from soil.</title>
        <authorList>
            <person name="Kim J."/>
            <person name="Jeong S.E."/>
            <person name="Jung H.S."/>
            <person name="Jeon C.O."/>
        </authorList>
    </citation>
    <scope>NUCLEOTIDE SEQUENCE [LARGE SCALE GENOMIC DNA]</scope>
    <source>
        <strain evidence="6 7">5J-6</strain>
    </source>
</reference>
<dbReference type="GO" id="GO:0003700">
    <property type="term" value="F:DNA-binding transcription factor activity"/>
    <property type="evidence" value="ECO:0007669"/>
    <property type="project" value="InterPro"/>
</dbReference>
<keyword evidence="3" id="KW-0238">DNA-binding</keyword>
<evidence type="ECO:0000259" key="5">
    <source>
        <dbReference type="PROSITE" id="PS50931"/>
    </source>
</evidence>
<evidence type="ECO:0000256" key="2">
    <source>
        <dbReference type="ARBA" id="ARBA00023015"/>
    </source>
</evidence>
<dbReference type="SUPFAM" id="SSF53850">
    <property type="entry name" value="Periplasmic binding protein-like II"/>
    <property type="match status" value="1"/>
</dbReference>
<keyword evidence="7" id="KW-1185">Reference proteome</keyword>
<dbReference type="EMBL" id="WTUZ01000017">
    <property type="protein sequence ID" value="MZQ83285.1"/>
    <property type="molecule type" value="Genomic_DNA"/>
</dbReference>
<evidence type="ECO:0000256" key="4">
    <source>
        <dbReference type="ARBA" id="ARBA00023163"/>
    </source>
</evidence>
<dbReference type="InterPro" id="IPR036390">
    <property type="entry name" value="WH_DNA-bd_sf"/>
</dbReference>
<gene>
    <name evidence="6" type="ORF">GQF01_14310</name>
</gene>